<organism evidence="2">
    <name type="scientific">Zea mays</name>
    <name type="common">Maize</name>
    <dbReference type="NCBI Taxonomy" id="4577"/>
    <lineage>
        <taxon>Eukaryota</taxon>
        <taxon>Viridiplantae</taxon>
        <taxon>Streptophyta</taxon>
        <taxon>Embryophyta</taxon>
        <taxon>Tracheophyta</taxon>
        <taxon>Spermatophyta</taxon>
        <taxon>Magnoliopsida</taxon>
        <taxon>Liliopsida</taxon>
        <taxon>Poales</taxon>
        <taxon>Poaceae</taxon>
        <taxon>PACMAD clade</taxon>
        <taxon>Panicoideae</taxon>
        <taxon>Andropogonodae</taxon>
        <taxon>Andropogoneae</taxon>
        <taxon>Tripsacinae</taxon>
        <taxon>Zea</taxon>
    </lineage>
</organism>
<feature type="transmembrane region" description="Helical" evidence="1">
    <location>
        <begin position="69"/>
        <end position="86"/>
    </location>
</feature>
<dbReference type="ExpressionAtlas" id="B6TTS0">
    <property type="expression patterns" value="baseline"/>
</dbReference>
<dbReference type="EMBL" id="EU968385">
    <property type="protein sequence ID" value="ACG40503.1"/>
    <property type="molecule type" value="mRNA"/>
</dbReference>
<keyword evidence="1" id="KW-0812">Transmembrane</keyword>
<sequence length="102" mass="11018">MRGPVLSAVSSLNAGYAYCGLYEREDEYRTPVHKVEPTVRLGLRIFAVVNAIMLTIVNIIISESLLGKIVAPAGMIVMVGFVFAITTDDDAEPGITQTESMV</sequence>
<name>B6TTS0_MAIZE</name>
<dbReference type="AlphaFoldDB" id="B6TTS0"/>
<keyword evidence="1" id="KW-1133">Transmembrane helix</keyword>
<keyword evidence="1" id="KW-0472">Membrane</keyword>
<proteinExistence type="evidence at transcript level"/>
<accession>B6TTS0</accession>
<evidence type="ECO:0000256" key="1">
    <source>
        <dbReference type="SAM" id="Phobius"/>
    </source>
</evidence>
<reference evidence="2" key="1">
    <citation type="journal article" date="2009" name="Plant Mol. Biol.">
        <title>Insights into corn genes derived from large-scale cDNA sequencing.</title>
        <authorList>
            <person name="Alexandrov N.N."/>
            <person name="Brover V.V."/>
            <person name="Freidin S."/>
            <person name="Troukhan M.E."/>
            <person name="Tatarinova T.V."/>
            <person name="Zhang H."/>
            <person name="Swaller T.J."/>
            <person name="Lu Y.P."/>
            <person name="Bouck J."/>
            <person name="Flavell R.B."/>
            <person name="Feldmann K.A."/>
        </authorList>
    </citation>
    <scope>NUCLEOTIDE SEQUENCE</scope>
</reference>
<protein>
    <submittedName>
        <fullName evidence="2">Uncharacterized protein</fullName>
    </submittedName>
</protein>
<feature type="transmembrane region" description="Helical" evidence="1">
    <location>
        <begin position="41"/>
        <end position="62"/>
    </location>
</feature>
<evidence type="ECO:0000313" key="2">
    <source>
        <dbReference type="EMBL" id="ACG40503.1"/>
    </source>
</evidence>